<dbReference type="OrthoDB" id="10254973at2759"/>
<protein>
    <recommendedName>
        <fullName evidence="4">Structural maintenance of chromosomes protein 5</fullName>
    </recommendedName>
</protein>
<keyword evidence="14" id="KW-1185">Reference proteome</keyword>
<dbReference type="Proteomes" id="UP000572817">
    <property type="component" value="Unassembled WGS sequence"/>
</dbReference>
<keyword evidence="7" id="KW-0067">ATP-binding</keyword>
<keyword evidence="9" id="KW-0539">Nucleus</keyword>
<gene>
    <name evidence="13" type="ORF">GTA08_BOTSDO07683</name>
</gene>
<feature type="domain" description="RecF/RecN/SMC N-terminal" evidence="12">
    <location>
        <begin position="74"/>
        <end position="1069"/>
    </location>
</feature>
<keyword evidence="5" id="KW-0158">Chromosome</keyword>
<evidence type="ECO:0000256" key="3">
    <source>
        <dbReference type="ARBA" id="ARBA00010171"/>
    </source>
</evidence>
<dbReference type="GO" id="GO:0005634">
    <property type="term" value="C:nucleus"/>
    <property type="evidence" value="ECO:0007669"/>
    <property type="project" value="UniProtKB-SubCell"/>
</dbReference>
<dbReference type="GO" id="GO:0005524">
    <property type="term" value="F:ATP binding"/>
    <property type="evidence" value="ECO:0007669"/>
    <property type="project" value="UniProtKB-KW"/>
</dbReference>
<organism evidence="13 14">
    <name type="scientific">Botryosphaeria dothidea</name>
    <dbReference type="NCBI Taxonomy" id="55169"/>
    <lineage>
        <taxon>Eukaryota</taxon>
        <taxon>Fungi</taxon>
        <taxon>Dikarya</taxon>
        <taxon>Ascomycota</taxon>
        <taxon>Pezizomycotina</taxon>
        <taxon>Dothideomycetes</taxon>
        <taxon>Dothideomycetes incertae sedis</taxon>
        <taxon>Botryosphaeriales</taxon>
        <taxon>Botryosphaeriaceae</taxon>
        <taxon>Botryosphaeria</taxon>
    </lineage>
</organism>
<sequence>MARIRSSSEVDDDESGEDSYVSQSRRNAKRPRTDNDVSDDSDVPVLPDSYRARPRNGPDSDHDDTPLTHQPGSIVRVKLTNFVTYTSAEFQLGPSLNMIIGPNGTGKSTLVCAICLGLGWGPQHLGRAKELGEFVKHGAREAEIEIELSKGPKHQRNPIIRRIIRREGNKTNFLLNGQQTTHKQIVALCKSFSIQIDNLCQFLPQDRVVEFAALNPVQLLEQTQRAAAPDYMNEWHEQLKEMRKEQKTKIDSRNREHDTLRELQNRHNLQRADVERMHERQSLTKKLEAYSRLRPFVHYRSAKERFNDAKRAAKDAQHELRQLQQREQPTIDALEEKREYHSQVEQAATKRGKLLQRMERNAAAIHQEMNEMQTQINDKENERTAEKSTNKERVRQRDKLKREISVIGERMKERPPDFDAAAYNERAREKQRTARELQIENQDHLQKQREIMQRIRTLEGQKQQTEAEIENLKSQAGQQSNKLKQLSPDTWRAWDWIQKNRDQFTGEVFGPPVVSCSVNDNRFADSVESAFQKGDLLSFTVTNRRDFSILSSKLRNMNLKDIHIKESSRPRDSWRPMMSNEELRQYGFNGWLIDCLSGPDPVLSALCDSLRLHQCAVTLREHNDEQFERIKVSNIQRWVVGRSSYQVSRRREYGDQAVSTIVRPVKPARIWTDQPVNMVAEREHQAKIRDLNHDLEELNNSGHELSARIQGNKEKIQQLTREKEEIDNEKHELQKLRGEFEGLQTRKDTCEFRLKELEAELDDMAERLEEIDVAADKLILDKGQLAINYANSVRRLLDLHQEAYEAEIVLAEAKSELQVFEERSQAIQREIADHQEGIRRLNAEKDRLRGEAQRLVDEVNRINDERSEEEEELVVDIQATISIEDLEAEIERFRARLTLLHDGDPNAIRDYERRAKRIEELERKLGGMDTELGELQESIDEIKSQWEPELDALVQKISDAFSFNFSKIGCAGQVSIYKAEDFAEWAIQIQVKFREQEQLSILDSHRQSGGERAVSTIFYLMALQSLARSPFRVVDEINQGMDPRNERMVHERMVDIACQEHTSQYFLITPKLLHGLKFHPRMTVHCIASGEHMPTDYRELDFKALADVALRVKGRA</sequence>
<proteinExistence type="inferred from homology"/>
<dbReference type="GO" id="GO:0003697">
    <property type="term" value="F:single-stranded DNA binding"/>
    <property type="evidence" value="ECO:0007669"/>
    <property type="project" value="TreeGrafter"/>
</dbReference>
<feature type="compositionally biased region" description="Basic and acidic residues" evidence="11">
    <location>
        <begin position="377"/>
        <end position="398"/>
    </location>
</feature>
<evidence type="ECO:0000256" key="5">
    <source>
        <dbReference type="ARBA" id="ARBA00022454"/>
    </source>
</evidence>
<name>A0A8H4IQU7_9PEZI</name>
<dbReference type="PANTHER" id="PTHR45916">
    <property type="entry name" value="STRUCTURAL MAINTENANCE OF CHROMOSOMES PROTEIN 5"/>
    <property type="match status" value="1"/>
</dbReference>
<reference evidence="13" key="1">
    <citation type="submission" date="2020-04" db="EMBL/GenBank/DDBJ databases">
        <title>Genome Assembly and Annotation of Botryosphaeria dothidea sdau 11-99, a Latent Pathogen of Apple Fruit Ring Rot in China.</title>
        <authorList>
            <person name="Yu C."/>
            <person name="Diao Y."/>
            <person name="Lu Q."/>
            <person name="Zhao J."/>
            <person name="Cui S."/>
            <person name="Peng C."/>
            <person name="He B."/>
            <person name="Liu H."/>
        </authorList>
    </citation>
    <scope>NUCLEOTIDE SEQUENCE [LARGE SCALE GENOMIC DNA]</scope>
    <source>
        <strain evidence="13">Sdau11-99</strain>
    </source>
</reference>
<accession>A0A8H4IQU7</accession>
<dbReference type="SUPFAM" id="SSF52540">
    <property type="entry name" value="P-loop containing nucleoside triphosphate hydrolases"/>
    <property type="match status" value="2"/>
</dbReference>
<feature type="coiled-coil region" evidence="10">
    <location>
        <begin position="420"/>
        <end position="482"/>
    </location>
</feature>
<evidence type="ECO:0000256" key="8">
    <source>
        <dbReference type="ARBA" id="ARBA00023054"/>
    </source>
</evidence>
<evidence type="ECO:0000256" key="7">
    <source>
        <dbReference type="ARBA" id="ARBA00022840"/>
    </source>
</evidence>
<dbReference type="GO" id="GO:0000724">
    <property type="term" value="P:double-strand break repair via homologous recombination"/>
    <property type="evidence" value="ECO:0007669"/>
    <property type="project" value="TreeGrafter"/>
</dbReference>
<evidence type="ECO:0000256" key="9">
    <source>
        <dbReference type="ARBA" id="ARBA00023242"/>
    </source>
</evidence>
<dbReference type="InterPro" id="IPR003395">
    <property type="entry name" value="RecF/RecN/SMC_N"/>
</dbReference>
<evidence type="ECO:0000259" key="12">
    <source>
        <dbReference type="Pfam" id="PF02463"/>
    </source>
</evidence>
<feature type="coiled-coil region" evidence="10">
    <location>
        <begin position="803"/>
        <end position="938"/>
    </location>
</feature>
<evidence type="ECO:0000256" key="2">
    <source>
        <dbReference type="ARBA" id="ARBA00004286"/>
    </source>
</evidence>
<dbReference type="AlphaFoldDB" id="A0A8H4IQU7"/>
<comment type="similarity">
    <text evidence="3">Belongs to the SMC family. SMC5 subfamily.</text>
</comment>
<evidence type="ECO:0000256" key="6">
    <source>
        <dbReference type="ARBA" id="ARBA00022741"/>
    </source>
</evidence>
<dbReference type="Pfam" id="PF02463">
    <property type="entry name" value="SMC_N"/>
    <property type="match status" value="1"/>
</dbReference>
<feature type="coiled-coil region" evidence="10">
    <location>
        <begin position="681"/>
        <end position="774"/>
    </location>
</feature>
<keyword evidence="6" id="KW-0547">Nucleotide-binding</keyword>
<evidence type="ECO:0000256" key="1">
    <source>
        <dbReference type="ARBA" id="ARBA00004123"/>
    </source>
</evidence>
<feature type="region of interest" description="Disordered" evidence="11">
    <location>
        <begin position="373"/>
        <end position="398"/>
    </location>
</feature>
<feature type="coiled-coil region" evidence="10">
    <location>
        <begin position="236"/>
        <end position="326"/>
    </location>
</feature>
<comment type="subcellular location">
    <subcellularLocation>
        <location evidence="2">Chromosome</location>
    </subcellularLocation>
    <subcellularLocation>
        <location evidence="1">Nucleus</location>
    </subcellularLocation>
</comment>
<keyword evidence="8 10" id="KW-0175">Coiled coil</keyword>
<evidence type="ECO:0000256" key="10">
    <source>
        <dbReference type="SAM" id="Coils"/>
    </source>
</evidence>
<evidence type="ECO:0000313" key="14">
    <source>
        <dbReference type="Proteomes" id="UP000572817"/>
    </source>
</evidence>
<dbReference type="EMBL" id="WWBZ02000051">
    <property type="protein sequence ID" value="KAF4304747.1"/>
    <property type="molecule type" value="Genomic_DNA"/>
</dbReference>
<feature type="region of interest" description="Disordered" evidence="11">
    <location>
        <begin position="1"/>
        <end position="72"/>
    </location>
</feature>
<evidence type="ECO:0000313" key="13">
    <source>
        <dbReference type="EMBL" id="KAF4304747.1"/>
    </source>
</evidence>
<dbReference type="Gene3D" id="3.40.50.300">
    <property type="entry name" value="P-loop containing nucleotide triphosphate hydrolases"/>
    <property type="match status" value="2"/>
</dbReference>
<comment type="caution">
    <text evidence="13">The sequence shown here is derived from an EMBL/GenBank/DDBJ whole genome shotgun (WGS) entry which is preliminary data.</text>
</comment>
<evidence type="ECO:0000256" key="4">
    <source>
        <dbReference type="ARBA" id="ARBA00018687"/>
    </source>
</evidence>
<evidence type="ECO:0000256" key="11">
    <source>
        <dbReference type="SAM" id="MobiDB-lite"/>
    </source>
</evidence>
<dbReference type="PANTHER" id="PTHR45916:SF1">
    <property type="entry name" value="STRUCTURAL MAINTENANCE OF CHROMOSOMES PROTEIN 5"/>
    <property type="match status" value="1"/>
</dbReference>
<dbReference type="InterPro" id="IPR027417">
    <property type="entry name" value="P-loop_NTPase"/>
</dbReference>
<dbReference type="FunFam" id="3.40.50.300:FF:001301">
    <property type="entry name" value="Structural maintenance of chromosomes 5"/>
    <property type="match status" value="1"/>
</dbReference>
<dbReference type="GO" id="GO:0030915">
    <property type="term" value="C:Smc5-Smc6 complex"/>
    <property type="evidence" value="ECO:0007669"/>
    <property type="project" value="UniProtKB-ARBA"/>
</dbReference>
<feature type="compositionally biased region" description="Basic and acidic residues" evidence="11">
    <location>
        <begin position="56"/>
        <end position="66"/>
    </location>
</feature>